<evidence type="ECO:0000256" key="2">
    <source>
        <dbReference type="ARBA" id="ARBA00022729"/>
    </source>
</evidence>
<dbReference type="Gene3D" id="1.10.439.10">
    <property type="entry name" value="Penicillin Amidohydrolase, domain 1"/>
    <property type="match status" value="1"/>
</dbReference>
<gene>
    <name evidence="6" type="ORF">EV191_110142</name>
</gene>
<dbReference type="GO" id="GO:0016811">
    <property type="term" value="F:hydrolase activity, acting on carbon-nitrogen (but not peptide) bonds, in linear amides"/>
    <property type="evidence" value="ECO:0007669"/>
    <property type="project" value="InterPro"/>
</dbReference>
<dbReference type="InterPro" id="IPR002692">
    <property type="entry name" value="S45"/>
</dbReference>
<sequence>MRHRRYGHATRLLIIGFACALLPLVAPSATAESADAGEARSTIRYTEYGVPHIRANNYRDLGYGYGYAAATDNICEIANGYLTVSAERSRFLGADQPADPALGSASTNLDSDLHFKQINDSGIVERLAQRPAPLGPRTEVRQLLDGYTRGYNRYLAERGPDGITDPTCRGAEWLRPITVTDVYRHFYAIATISGQGLVVDGISRAQPPSAGTSPAEQPTAQRLGAALRTPDMGSNGIAIGSAGTTGKERSVLLGNPHYPWQGGRRFWQAQLTIPGELNVAGGSLLGLPLIQIGHTNGVAWTHTVATPRTFGLYEVQLAQDDPTSYLVDGKPKRMTSRTVTVQAKQPDGSVRPVSRTLYSTEYGPVVTSGAGVPLPWTAESAYAIRDANMTNMRGLNTWFEFNRAQSTADLHHALRETQGVPWVNTIASDNEGTALYSDIQVVPHVTDELAKRCGTPLGQQLFPDTGLSVLDGSRSGCAWGSDPDAIEPGLFGPDALPSQQRDDYVLNSNDSAWLTNATEPITDYPRVVGDKYTERSPRTREALRTVTERLAGTDGRPGKGFDRESMQRMLFANRSSVAELAAADTARMCASFPDGQAPSAAGPVPVAEGCAALAGWGHDYRLDARGALLFERFVLALEDFSVSPWRVPFDPNDPLGTPNTLRTDHPEVRAAFGNAAAELRSAGIALDAPLGENQFVERGERRIPVHGAPEELGVLNMLVPTWDPERGNTEVVHGSSYIQSVAFTGDRCPDVSTLLTYSQSSDPSSPHFADQTELFSASKWVAGRFCERDIRSSPDLRVLRLD</sequence>
<dbReference type="GO" id="GO:0017000">
    <property type="term" value="P:antibiotic biosynthetic process"/>
    <property type="evidence" value="ECO:0007669"/>
    <property type="project" value="InterPro"/>
</dbReference>
<dbReference type="AlphaFoldDB" id="A0A4R2QH49"/>
<name>A0A4R2QH49_9PSEU</name>
<evidence type="ECO:0000256" key="3">
    <source>
        <dbReference type="ARBA" id="ARBA00022801"/>
    </source>
</evidence>
<feature type="chain" id="PRO_5020483001" evidence="5">
    <location>
        <begin position="32"/>
        <end position="802"/>
    </location>
</feature>
<evidence type="ECO:0000256" key="5">
    <source>
        <dbReference type="SAM" id="SignalP"/>
    </source>
</evidence>
<comment type="similarity">
    <text evidence="1">Belongs to the peptidase S45 family.</text>
</comment>
<reference evidence="6 7" key="1">
    <citation type="submission" date="2019-03" db="EMBL/GenBank/DDBJ databases">
        <title>Genomic Encyclopedia of Type Strains, Phase IV (KMG-IV): sequencing the most valuable type-strain genomes for metagenomic binning, comparative biology and taxonomic classification.</title>
        <authorList>
            <person name="Goeker M."/>
        </authorList>
    </citation>
    <scope>NUCLEOTIDE SEQUENCE [LARGE SCALE GENOMIC DNA]</scope>
    <source>
        <strain evidence="6 7">DSM 45765</strain>
    </source>
</reference>
<dbReference type="InterPro" id="IPR043147">
    <property type="entry name" value="Penicillin_amidase_A-knob"/>
</dbReference>
<keyword evidence="3" id="KW-0378">Hydrolase</keyword>
<dbReference type="PANTHER" id="PTHR34218">
    <property type="entry name" value="PEPTIDASE S45 PENICILLIN AMIDASE"/>
    <property type="match status" value="1"/>
</dbReference>
<protein>
    <submittedName>
        <fullName evidence="6">Acyl-homoserine-lactone acylase</fullName>
    </submittedName>
</protein>
<organism evidence="6 7">
    <name type="scientific">Tamaricihabitans halophyticus</name>
    <dbReference type="NCBI Taxonomy" id="1262583"/>
    <lineage>
        <taxon>Bacteria</taxon>
        <taxon>Bacillati</taxon>
        <taxon>Actinomycetota</taxon>
        <taxon>Actinomycetes</taxon>
        <taxon>Pseudonocardiales</taxon>
        <taxon>Pseudonocardiaceae</taxon>
        <taxon>Tamaricihabitans</taxon>
    </lineage>
</organism>
<evidence type="ECO:0000313" key="7">
    <source>
        <dbReference type="Proteomes" id="UP000294911"/>
    </source>
</evidence>
<keyword evidence="4" id="KW-0865">Zymogen</keyword>
<evidence type="ECO:0000256" key="1">
    <source>
        <dbReference type="ARBA" id="ARBA00006586"/>
    </source>
</evidence>
<dbReference type="InterPro" id="IPR023343">
    <property type="entry name" value="Penicillin_amidase_dom1"/>
</dbReference>
<keyword evidence="7" id="KW-1185">Reference proteome</keyword>
<dbReference type="PANTHER" id="PTHR34218:SF3">
    <property type="entry name" value="ACYL-HOMOSERINE LACTONE ACYLASE PVDQ"/>
    <property type="match status" value="1"/>
</dbReference>
<dbReference type="Gene3D" id="3.60.20.10">
    <property type="entry name" value="Glutamine Phosphoribosylpyrophosphate, subunit 1, domain 1"/>
    <property type="match status" value="1"/>
</dbReference>
<evidence type="ECO:0000313" key="6">
    <source>
        <dbReference type="EMBL" id="TCP48582.1"/>
    </source>
</evidence>
<keyword evidence="2 5" id="KW-0732">Signal</keyword>
<comment type="caution">
    <text evidence="6">The sequence shown here is derived from an EMBL/GenBank/DDBJ whole genome shotgun (WGS) entry which is preliminary data.</text>
</comment>
<feature type="signal peptide" evidence="5">
    <location>
        <begin position="1"/>
        <end position="31"/>
    </location>
</feature>
<dbReference type="Gene3D" id="2.30.120.10">
    <property type="match status" value="1"/>
</dbReference>
<evidence type="ECO:0000256" key="4">
    <source>
        <dbReference type="ARBA" id="ARBA00023145"/>
    </source>
</evidence>
<dbReference type="InterPro" id="IPR043146">
    <property type="entry name" value="Penicillin_amidase_N_B-knob"/>
</dbReference>
<dbReference type="InterPro" id="IPR029055">
    <property type="entry name" value="Ntn_hydrolases_N"/>
</dbReference>
<dbReference type="Pfam" id="PF01804">
    <property type="entry name" value="Penicil_amidase"/>
    <property type="match status" value="1"/>
</dbReference>
<dbReference type="Proteomes" id="UP000294911">
    <property type="component" value="Unassembled WGS sequence"/>
</dbReference>
<dbReference type="EMBL" id="SLXQ01000010">
    <property type="protein sequence ID" value="TCP48582.1"/>
    <property type="molecule type" value="Genomic_DNA"/>
</dbReference>
<proteinExistence type="inferred from homology"/>
<dbReference type="Gene3D" id="1.10.1400.10">
    <property type="match status" value="1"/>
</dbReference>
<accession>A0A4R2QH49</accession>
<dbReference type="RefSeq" id="WP_132878853.1">
    <property type="nucleotide sequence ID" value="NZ_SLXQ01000010.1"/>
</dbReference>
<dbReference type="SUPFAM" id="SSF56235">
    <property type="entry name" value="N-terminal nucleophile aminohydrolases (Ntn hydrolases)"/>
    <property type="match status" value="1"/>
</dbReference>
<dbReference type="OrthoDB" id="4759017at2"/>